<sequence>MIQDDIGAIVGFATSLLVAKFALNDIPHITGLFKGNGGGEALEHFMLTGKYLWKGKEYNKPPHQLEIDVSRGVIYLHNLLTGKTFLRVCRIPDDMIRLFEVGVVVIDLLHSPIRRGGKGGKIIKKEPTFLIISGGQELLAGRLPGPGEFKIVDETDSAYFEFRNVPANLIRDLWFGEFVDITLDSEAKWRIYRYGYEMIEGDLQVARVRFASGNTNFDKVWDDREELRSVLY</sequence>
<dbReference type="AlphaFoldDB" id="X1TGD3"/>
<reference evidence="1" key="1">
    <citation type="journal article" date="2014" name="Front. Microbiol.">
        <title>High frequency of phylogenetically diverse reductive dehalogenase-homologous genes in deep subseafloor sedimentary metagenomes.</title>
        <authorList>
            <person name="Kawai M."/>
            <person name="Futagami T."/>
            <person name="Toyoda A."/>
            <person name="Takaki Y."/>
            <person name="Nishi S."/>
            <person name="Hori S."/>
            <person name="Arai W."/>
            <person name="Tsubouchi T."/>
            <person name="Morono Y."/>
            <person name="Uchiyama I."/>
            <person name="Ito T."/>
            <person name="Fujiyama A."/>
            <person name="Inagaki F."/>
            <person name="Takami H."/>
        </authorList>
    </citation>
    <scope>NUCLEOTIDE SEQUENCE</scope>
    <source>
        <strain evidence="1">Expedition CK06-06</strain>
    </source>
</reference>
<protein>
    <submittedName>
        <fullName evidence="1">Uncharacterized protein</fullName>
    </submittedName>
</protein>
<accession>X1TGD3</accession>
<name>X1TGD3_9ZZZZ</name>
<dbReference type="EMBL" id="BARW01006147">
    <property type="protein sequence ID" value="GAI86640.1"/>
    <property type="molecule type" value="Genomic_DNA"/>
</dbReference>
<evidence type="ECO:0000313" key="1">
    <source>
        <dbReference type="EMBL" id="GAI86640.1"/>
    </source>
</evidence>
<organism evidence="1">
    <name type="scientific">marine sediment metagenome</name>
    <dbReference type="NCBI Taxonomy" id="412755"/>
    <lineage>
        <taxon>unclassified sequences</taxon>
        <taxon>metagenomes</taxon>
        <taxon>ecological metagenomes</taxon>
    </lineage>
</organism>
<comment type="caution">
    <text evidence="1">The sequence shown here is derived from an EMBL/GenBank/DDBJ whole genome shotgun (WGS) entry which is preliminary data.</text>
</comment>
<proteinExistence type="predicted"/>
<gene>
    <name evidence="1" type="ORF">S12H4_12885</name>
</gene>